<protein>
    <submittedName>
        <fullName evidence="6">GFA family protein</fullName>
    </submittedName>
</protein>
<evidence type="ECO:0000259" key="5">
    <source>
        <dbReference type="PROSITE" id="PS51891"/>
    </source>
</evidence>
<keyword evidence="3" id="KW-0862">Zinc</keyword>
<dbReference type="Pfam" id="PF04828">
    <property type="entry name" value="GFA"/>
    <property type="match status" value="1"/>
</dbReference>
<dbReference type="Proteomes" id="UP000515873">
    <property type="component" value="Chromosome"/>
</dbReference>
<dbReference type="InterPro" id="IPR006913">
    <property type="entry name" value="CENP-V/GFA"/>
</dbReference>
<evidence type="ECO:0000313" key="6">
    <source>
        <dbReference type="EMBL" id="QNK01072.1"/>
    </source>
</evidence>
<evidence type="ECO:0000256" key="3">
    <source>
        <dbReference type="ARBA" id="ARBA00022833"/>
    </source>
</evidence>
<dbReference type="GO" id="GO:0046872">
    <property type="term" value="F:metal ion binding"/>
    <property type="evidence" value="ECO:0007669"/>
    <property type="project" value="UniProtKB-KW"/>
</dbReference>
<dbReference type="PANTHER" id="PTHR33337">
    <property type="entry name" value="GFA DOMAIN-CONTAINING PROTEIN"/>
    <property type="match status" value="1"/>
</dbReference>
<dbReference type="KEGG" id="dtl:H8F01_18715"/>
<reference evidence="6 7" key="1">
    <citation type="submission" date="2020-08" db="EMBL/GenBank/DDBJ databases">
        <title>Dyella sp. G9 isolated from forest soil.</title>
        <authorList>
            <person name="Fu J."/>
            <person name="Qiu L."/>
        </authorList>
    </citation>
    <scope>NUCLEOTIDE SEQUENCE [LARGE SCALE GENOMIC DNA]</scope>
    <source>
        <strain evidence="6 7">G9</strain>
    </source>
</reference>
<name>A0A7G8Q2R4_9GAMM</name>
<organism evidence="6 7">
    <name type="scientific">Dyella telluris</name>
    <dbReference type="NCBI Taxonomy" id="2763498"/>
    <lineage>
        <taxon>Bacteria</taxon>
        <taxon>Pseudomonadati</taxon>
        <taxon>Pseudomonadota</taxon>
        <taxon>Gammaproteobacteria</taxon>
        <taxon>Lysobacterales</taxon>
        <taxon>Rhodanobacteraceae</taxon>
        <taxon>Dyella</taxon>
    </lineage>
</organism>
<dbReference type="PROSITE" id="PS51891">
    <property type="entry name" value="CENP_V_GFA"/>
    <property type="match status" value="1"/>
</dbReference>
<proteinExistence type="inferred from homology"/>
<keyword evidence="4" id="KW-0456">Lyase</keyword>
<dbReference type="Gene3D" id="3.90.1590.10">
    <property type="entry name" value="glutathione-dependent formaldehyde- activating enzyme (gfa)"/>
    <property type="match status" value="1"/>
</dbReference>
<dbReference type="PANTHER" id="PTHR33337:SF40">
    <property type="entry name" value="CENP-V_GFA DOMAIN-CONTAINING PROTEIN-RELATED"/>
    <property type="match status" value="1"/>
</dbReference>
<evidence type="ECO:0000256" key="2">
    <source>
        <dbReference type="ARBA" id="ARBA00022723"/>
    </source>
</evidence>
<evidence type="ECO:0000256" key="4">
    <source>
        <dbReference type="ARBA" id="ARBA00023239"/>
    </source>
</evidence>
<dbReference type="EMBL" id="CP060412">
    <property type="protein sequence ID" value="QNK01072.1"/>
    <property type="molecule type" value="Genomic_DNA"/>
</dbReference>
<evidence type="ECO:0000256" key="1">
    <source>
        <dbReference type="ARBA" id="ARBA00005495"/>
    </source>
</evidence>
<dbReference type="InterPro" id="IPR011057">
    <property type="entry name" value="Mss4-like_sf"/>
</dbReference>
<dbReference type="GO" id="GO:0016846">
    <property type="term" value="F:carbon-sulfur lyase activity"/>
    <property type="evidence" value="ECO:0007669"/>
    <property type="project" value="InterPro"/>
</dbReference>
<comment type="similarity">
    <text evidence="1">Belongs to the Gfa family.</text>
</comment>
<dbReference type="SUPFAM" id="SSF51316">
    <property type="entry name" value="Mss4-like"/>
    <property type="match status" value="1"/>
</dbReference>
<feature type="domain" description="CENP-V/GFA" evidence="5">
    <location>
        <begin position="22"/>
        <end position="136"/>
    </location>
</feature>
<sequence length="151" mass="16752">MIDPTTVKRGRVVPTQLASRSLAGQCYCGEVRYQVDDAFLYAANCHCSQCRRTTGSAFKPFAGIERAKLRVTRGESQLLIVGEAEGHDAHCRRCGSLLWSVVREGAFVHVAMGTLVDAPSIRPDKHIYVGSKAPWFDITDDLPQYLELPDR</sequence>
<evidence type="ECO:0000313" key="7">
    <source>
        <dbReference type="Proteomes" id="UP000515873"/>
    </source>
</evidence>
<keyword evidence="7" id="KW-1185">Reference proteome</keyword>
<keyword evidence="2" id="KW-0479">Metal-binding</keyword>
<dbReference type="AlphaFoldDB" id="A0A7G8Q2R4"/>
<accession>A0A7G8Q2R4</accession>
<gene>
    <name evidence="6" type="ORF">H8F01_18715</name>
</gene>